<dbReference type="InterPro" id="IPR036097">
    <property type="entry name" value="HisK_dim/P_sf"/>
</dbReference>
<dbReference type="InterPro" id="IPR035965">
    <property type="entry name" value="PAS-like_dom_sf"/>
</dbReference>
<dbReference type="Gene3D" id="1.10.287.130">
    <property type="match status" value="1"/>
</dbReference>
<feature type="domain" description="Histidine kinase" evidence="12">
    <location>
        <begin position="181"/>
        <end position="395"/>
    </location>
</feature>
<dbReference type="Pfam" id="PF00512">
    <property type="entry name" value="HisKA"/>
    <property type="match status" value="1"/>
</dbReference>
<dbReference type="EC" id="2.7.13.3" evidence="3"/>
<dbReference type="Pfam" id="PF02518">
    <property type="entry name" value="HATPase_c"/>
    <property type="match status" value="1"/>
</dbReference>
<dbReference type="AlphaFoldDB" id="A0A1V5SZ95"/>
<protein>
    <recommendedName>
        <fullName evidence="3">histidine kinase</fullName>
        <ecNumber evidence="3">2.7.13.3</ecNumber>
    </recommendedName>
</protein>
<keyword evidence="9 11" id="KW-1133">Transmembrane helix</keyword>
<dbReference type="SUPFAM" id="SSF47384">
    <property type="entry name" value="Homodimeric domain of signal transducing histidine kinase"/>
    <property type="match status" value="1"/>
</dbReference>
<keyword evidence="6 13" id="KW-0808">Transferase</keyword>
<dbReference type="SMART" id="SM00388">
    <property type="entry name" value="HisKA"/>
    <property type="match status" value="1"/>
</dbReference>
<dbReference type="GO" id="GO:0016036">
    <property type="term" value="P:cellular response to phosphate starvation"/>
    <property type="evidence" value="ECO:0007669"/>
    <property type="project" value="TreeGrafter"/>
</dbReference>
<dbReference type="Proteomes" id="UP000485569">
    <property type="component" value="Unassembled WGS sequence"/>
</dbReference>
<dbReference type="EMBL" id="MWBQ01000046">
    <property type="protein sequence ID" value="OQA59847.1"/>
    <property type="molecule type" value="Genomic_DNA"/>
</dbReference>
<dbReference type="PANTHER" id="PTHR45453">
    <property type="entry name" value="PHOSPHATE REGULON SENSOR PROTEIN PHOR"/>
    <property type="match status" value="1"/>
</dbReference>
<evidence type="ECO:0000256" key="7">
    <source>
        <dbReference type="ARBA" id="ARBA00022692"/>
    </source>
</evidence>
<keyword evidence="8" id="KW-0418">Kinase</keyword>
<evidence type="ECO:0000256" key="6">
    <source>
        <dbReference type="ARBA" id="ARBA00022679"/>
    </source>
</evidence>
<dbReference type="CDD" id="cd00075">
    <property type="entry name" value="HATPase"/>
    <property type="match status" value="1"/>
</dbReference>
<dbReference type="PROSITE" id="PS50109">
    <property type="entry name" value="HIS_KIN"/>
    <property type="match status" value="1"/>
</dbReference>
<proteinExistence type="predicted"/>
<organism evidence="13">
    <name type="scientific">Candidatus Atribacter allofermentans</name>
    <dbReference type="NCBI Taxonomy" id="1852833"/>
    <lineage>
        <taxon>Bacteria</taxon>
        <taxon>Pseudomonadati</taxon>
        <taxon>Atribacterota</taxon>
        <taxon>Atribacteria</taxon>
        <taxon>Atribacterales</taxon>
        <taxon>Atribacteraceae</taxon>
        <taxon>Atribacter</taxon>
    </lineage>
</organism>
<evidence type="ECO:0000256" key="10">
    <source>
        <dbReference type="ARBA" id="ARBA00023136"/>
    </source>
</evidence>
<dbReference type="InterPro" id="IPR005467">
    <property type="entry name" value="His_kinase_dom"/>
</dbReference>
<dbReference type="CDD" id="cd00082">
    <property type="entry name" value="HisKA"/>
    <property type="match status" value="1"/>
</dbReference>
<dbReference type="SUPFAM" id="SSF55785">
    <property type="entry name" value="PYP-like sensor domain (PAS domain)"/>
    <property type="match status" value="1"/>
</dbReference>
<evidence type="ECO:0000256" key="8">
    <source>
        <dbReference type="ARBA" id="ARBA00022777"/>
    </source>
</evidence>
<feature type="transmembrane region" description="Helical" evidence="11">
    <location>
        <begin position="6"/>
        <end position="26"/>
    </location>
</feature>
<accession>A0A1V5SZ95</accession>
<evidence type="ECO:0000256" key="9">
    <source>
        <dbReference type="ARBA" id="ARBA00022989"/>
    </source>
</evidence>
<dbReference type="GO" id="GO:0005886">
    <property type="term" value="C:plasma membrane"/>
    <property type="evidence" value="ECO:0007669"/>
    <property type="project" value="UniProtKB-SubCell"/>
</dbReference>
<dbReference type="SUPFAM" id="SSF55874">
    <property type="entry name" value="ATPase domain of HSP90 chaperone/DNA topoisomerase II/histidine kinase"/>
    <property type="match status" value="1"/>
</dbReference>
<dbReference type="GO" id="GO:0004721">
    <property type="term" value="F:phosphoprotein phosphatase activity"/>
    <property type="evidence" value="ECO:0007669"/>
    <property type="project" value="TreeGrafter"/>
</dbReference>
<name>A0A1V5SZ95_9BACT</name>
<comment type="catalytic activity">
    <reaction evidence="1">
        <text>ATP + protein L-histidine = ADP + protein N-phospho-L-histidine.</text>
        <dbReference type="EC" id="2.7.13.3"/>
    </reaction>
</comment>
<keyword evidence="5" id="KW-0597">Phosphoprotein</keyword>
<keyword evidence="4" id="KW-1003">Cell membrane</keyword>
<dbReference type="InterPro" id="IPR003594">
    <property type="entry name" value="HATPase_dom"/>
</dbReference>
<evidence type="ECO:0000259" key="12">
    <source>
        <dbReference type="PROSITE" id="PS50109"/>
    </source>
</evidence>
<evidence type="ECO:0000256" key="4">
    <source>
        <dbReference type="ARBA" id="ARBA00022475"/>
    </source>
</evidence>
<gene>
    <name evidence="13" type="primary">srrB</name>
    <name evidence="13" type="ORF">BWY41_00753</name>
</gene>
<dbReference type="InterPro" id="IPR003661">
    <property type="entry name" value="HisK_dim/P_dom"/>
</dbReference>
<keyword evidence="10 11" id="KW-0472">Membrane</keyword>
<dbReference type="InterPro" id="IPR004358">
    <property type="entry name" value="Sig_transdc_His_kin-like_C"/>
</dbReference>
<evidence type="ECO:0000256" key="11">
    <source>
        <dbReference type="SAM" id="Phobius"/>
    </source>
</evidence>
<dbReference type="GO" id="GO:0000155">
    <property type="term" value="F:phosphorelay sensor kinase activity"/>
    <property type="evidence" value="ECO:0007669"/>
    <property type="project" value="InterPro"/>
</dbReference>
<evidence type="ECO:0000256" key="2">
    <source>
        <dbReference type="ARBA" id="ARBA00004651"/>
    </source>
</evidence>
<dbReference type="Gene3D" id="3.30.565.10">
    <property type="entry name" value="Histidine kinase-like ATPase, C-terminal domain"/>
    <property type="match status" value="1"/>
</dbReference>
<dbReference type="InterPro" id="IPR050351">
    <property type="entry name" value="BphY/WalK/GraS-like"/>
</dbReference>
<reference evidence="13" key="1">
    <citation type="submission" date="2017-02" db="EMBL/GenBank/DDBJ databases">
        <title>Delving into the versatile metabolic prowess of the omnipresent phylum Bacteroidetes.</title>
        <authorList>
            <person name="Nobu M.K."/>
            <person name="Mei R."/>
            <person name="Narihiro T."/>
            <person name="Kuroda K."/>
            <person name="Liu W.-T."/>
        </authorList>
    </citation>
    <scope>NUCLEOTIDE SEQUENCE</scope>
    <source>
        <strain evidence="13">ADurb.Bin276</strain>
    </source>
</reference>
<comment type="subcellular location">
    <subcellularLocation>
        <location evidence="2">Cell membrane</location>
        <topology evidence="2">Multi-pass membrane protein</topology>
    </subcellularLocation>
</comment>
<dbReference type="PANTHER" id="PTHR45453:SF2">
    <property type="entry name" value="HISTIDINE KINASE"/>
    <property type="match status" value="1"/>
</dbReference>
<comment type="caution">
    <text evidence="13">The sequence shown here is derived from an EMBL/GenBank/DDBJ whole genome shotgun (WGS) entry which is preliminary data.</text>
</comment>
<dbReference type="SMART" id="SM00387">
    <property type="entry name" value="HATPase_c"/>
    <property type="match status" value="1"/>
</dbReference>
<evidence type="ECO:0000256" key="5">
    <source>
        <dbReference type="ARBA" id="ARBA00022553"/>
    </source>
</evidence>
<sequence length="395" mass="45988">MIASLNFLSIIITLFFVSFIIGFFIYELVKKRREALQVLQNKLGLGKNYQNYQDLTLDLIQERQRLQNQLVQLIKTNLQVFDQLSLAIAYWDYHRDILQYSSTFARYTGLTNHEGREISIHDFPVFGSLLTKMTEDSQTVEIGTMQIKIQRIAGDSHCFFILTDLETREAEEKEKKYLTHAIWHEMKTPLTVLKGYTQLLLEEIQEPELLKICQKIDFQIERLEKTTAQLRHLPRLNETNIPIKIQDFMDMIQQVLRSWQAEVEDRKIKIQTKFEDIEEYRNRELSFSQGDLYIVASNLISNAIRFNRPHGFVSVLLHVQHESMVFEVADNGPGIPEEMKDLIFKPLGYSSYNGGKSQGIGLYLVKEAVRRGGGRIAVQSESDRGTTIRIFIPFR</sequence>
<dbReference type="PRINTS" id="PR00344">
    <property type="entry name" value="BCTRLSENSOR"/>
</dbReference>
<evidence type="ECO:0000256" key="1">
    <source>
        <dbReference type="ARBA" id="ARBA00000085"/>
    </source>
</evidence>
<keyword evidence="7 11" id="KW-0812">Transmembrane</keyword>
<dbReference type="InterPro" id="IPR036890">
    <property type="entry name" value="HATPase_C_sf"/>
</dbReference>
<evidence type="ECO:0000313" key="13">
    <source>
        <dbReference type="EMBL" id="OQA59847.1"/>
    </source>
</evidence>
<evidence type="ECO:0000256" key="3">
    <source>
        <dbReference type="ARBA" id="ARBA00012438"/>
    </source>
</evidence>